<evidence type="ECO:0000313" key="1">
    <source>
        <dbReference type="EMBL" id="PON60474.1"/>
    </source>
</evidence>
<dbReference type="Proteomes" id="UP000237105">
    <property type="component" value="Unassembled WGS sequence"/>
</dbReference>
<gene>
    <name evidence="1" type="ORF">PanWU01x14_152710</name>
</gene>
<keyword evidence="2" id="KW-1185">Reference proteome</keyword>
<accession>A0A2P5CHG8</accession>
<proteinExistence type="predicted"/>
<dbReference type="AlphaFoldDB" id="A0A2P5CHG8"/>
<dbReference type="EMBL" id="JXTB01000130">
    <property type="protein sequence ID" value="PON60474.1"/>
    <property type="molecule type" value="Genomic_DNA"/>
</dbReference>
<name>A0A2P5CHG8_PARAD</name>
<evidence type="ECO:0000313" key="2">
    <source>
        <dbReference type="Proteomes" id="UP000237105"/>
    </source>
</evidence>
<comment type="caution">
    <text evidence="1">The sequence shown here is derived from an EMBL/GenBank/DDBJ whole genome shotgun (WGS) entry which is preliminary data.</text>
</comment>
<sequence>MLARLDKIERMLSVIYIMMDIDVGDTSPALSLT</sequence>
<dbReference type="OrthoDB" id="10423447at2759"/>
<reference evidence="2" key="1">
    <citation type="submission" date="2016-06" db="EMBL/GenBank/DDBJ databases">
        <title>Parallel loss of symbiosis genes in relatives of nitrogen-fixing non-legume Parasponia.</title>
        <authorList>
            <person name="Van Velzen R."/>
            <person name="Holmer R."/>
            <person name="Bu F."/>
            <person name="Rutten L."/>
            <person name="Van Zeijl A."/>
            <person name="Liu W."/>
            <person name="Santuari L."/>
            <person name="Cao Q."/>
            <person name="Sharma T."/>
            <person name="Shen D."/>
            <person name="Roswanjaya Y."/>
            <person name="Wardhani T."/>
            <person name="Kalhor M.S."/>
            <person name="Jansen J."/>
            <person name="Van den Hoogen J."/>
            <person name="Gungor B."/>
            <person name="Hartog M."/>
            <person name="Hontelez J."/>
            <person name="Verver J."/>
            <person name="Yang W.-C."/>
            <person name="Schijlen E."/>
            <person name="Repin R."/>
            <person name="Schilthuizen M."/>
            <person name="Schranz E."/>
            <person name="Heidstra R."/>
            <person name="Miyata K."/>
            <person name="Fedorova E."/>
            <person name="Kohlen W."/>
            <person name="Bisseling T."/>
            <person name="Smit S."/>
            <person name="Geurts R."/>
        </authorList>
    </citation>
    <scope>NUCLEOTIDE SEQUENCE [LARGE SCALE GENOMIC DNA]</scope>
    <source>
        <strain evidence="2">cv. WU1-14</strain>
    </source>
</reference>
<protein>
    <submittedName>
        <fullName evidence="1">Uncharacterized protein</fullName>
    </submittedName>
</protein>
<organism evidence="1 2">
    <name type="scientific">Parasponia andersonii</name>
    <name type="common">Sponia andersonii</name>
    <dbReference type="NCBI Taxonomy" id="3476"/>
    <lineage>
        <taxon>Eukaryota</taxon>
        <taxon>Viridiplantae</taxon>
        <taxon>Streptophyta</taxon>
        <taxon>Embryophyta</taxon>
        <taxon>Tracheophyta</taxon>
        <taxon>Spermatophyta</taxon>
        <taxon>Magnoliopsida</taxon>
        <taxon>eudicotyledons</taxon>
        <taxon>Gunneridae</taxon>
        <taxon>Pentapetalae</taxon>
        <taxon>rosids</taxon>
        <taxon>fabids</taxon>
        <taxon>Rosales</taxon>
        <taxon>Cannabaceae</taxon>
        <taxon>Parasponia</taxon>
    </lineage>
</organism>